<reference evidence="1 2" key="1">
    <citation type="submission" date="2015-09" db="EMBL/GenBank/DDBJ databases">
        <title>A metagenomics-based metabolic model of nitrate-dependent anaerobic oxidation of methane by Methanoperedens-like archaea.</title>
        <authorList>
            <person name="Arshad A."/>
            <person name="Speth D.R."/>
            <person name="De Graaf R.M."/>
            <person name="Op Den Camp H.J."/>
            <person name="Jetten M.S."/>
            <person name="Welte C.U."/>
        </authorList>
    </citation>
    <scope>NUCLEOTIDE SEQUENCE [LARGE SCALE GENOMIC DNA]</scope>
</reference>
<proteinExistence type="predicted"/>
<dbReference type="EMBL" id="LKCM01000141">
    <property type="protein sequence ID" value="KPQ43471.1"/>
    <property type="molecule type" value="Genomic_DNA"/>
</dbReference>
<organism evidence="1 2">
    <name type="scientific">Candidatus Methanoperedens nitratireducens</name>
    <dbReference type="NCBI Taxonomy" id="1392998"/>
    <lineage>
        <taxon>Archaea</taxon>
        <taxon>Methanobacteriati</taxon>
        <taxon>Methanobacteriota</taxon>
        <taxon>Stenosarchaea group</taxon>
        <taxon>Methanomicrobia</taxon>
        <taxon>Methanosarcinales</taxon>
        <taxon>ANME-2 cluster</taxon>
        <taxon>Candidatus Methanoperedentaceae</taxon>
        <taxon>Candidatus Methanoperedens</taxon>
    </lineage>
</organism>
<sequence length="84" mass="9177">MDLFNKDTGKKIFDALQPRTPTKFREFAGIKSPIGDEVIGASENNNLLLVTDGNANYGKDLFDAISFVSQTGNKSVRGETKINP</sequence>
<gene>
    <name evidence="1" type="ORF">MPEBLZ_01980</name>
</gene>
<protein>
    <submittedName>
        <fullName evidence="1">Uncharacterized protein</fullName>
    </submittedName>
</protein>
<evidence type="ECO:0000313" key="1">
    <source>
        <dbReference type="EMBL" id="KPQ43471.1"/>
    </source>
</evidence>
<dbReference type="AlphaFoldDB" id="A0A0P7ZI82"/>
<dbReference type="Proteomes" id="UP000050360">
    <property type="component" value="Unassembled WGS sequence"/>
</dbReference>
<evidence type="ECO:0000313" key="2">
    <source>
        <dbReference type="Proteomes" id="UP000050360"/>
    </source>
</evidence>
<comment type="caution">
    <text evidence="1">The sequence shown here is derived from an EMBL/GenBank/DDBJ whole genome shotgun (WGS) entry which is preliminary data.</text>
</comment>
<accession>A0A0P7ZI82</accession>
<name>A0A0P7ZI82_9EURY</name>